<dbReference type="Proteomes" id="UP000623467">
    <property type="component" value="Unassembled WGS sequence"/>
</dbReference>
<keyword evidence="1" id="KW-0472">Membrane</keyword>
<evidence type="ECO:0000313" key="3">
    <source>
        <dbReference type="Proteomes" id="UP000623467"/>
    </source>
</evidence>
<feature type="transmembrane region" description="Helical" evidence="1">
    <location>
        <begin position="169"/>
        <end position="187"/>
    </location>
</feature>
<reference evidence="2" key="1">
    <citation type="submission" date="2020-05" db="EMBL/GenBank/DDBJ databases">
        <title>Mycena genomes resolve the evolution of fungal bioluminescence.</title>
        <authorList>
            <person name="Tsai I.J."/>
        </authorList>
    </citation>
    <scope>NUCLEOTIDE SEQUENCE</scope>
    <source>
        <strain evidence="2">160909Yilan</strain>
    </source>
</reference>
<feature type="transmembrane region" description="Helical" evidence="1">
    <location>
        <begin position="228"/>
        <end position="245"/>
    </location>
</feature>
<feature type="transmembrane region" description="Helical" evidence="1">
    <location>
        <begin position="251"/>
        <end position="272"/>
    </location>
</feature>
<evidence type="ECO:0000256" key="1">
    <source>
        <dbReference type="SAM" id="Phobius"/>
    </source>
</evidence>
<sequence>MANATDLPNPLTPLAFLPSSLASQFEVSRYLYAATLGAYVWDIGLNLGNDYPLLFKRRVRFPTIVYFLSRAFTLAFILVCFLAQVASVKHCNAIAIGFGICFVLSQTATAMLFFLRATAVWHPSQIAYVVFSVLWTAVLGAGITVPLGIRAAHVGPTIQCITTSVPANVELSVIIPLINDTAIFLAINYRILAYTMAANSPIAHLQAFFGGTGRSALSRALLQSGQHFYLIAVVTHIVLLVLLKLPHLSPVYHTILTVPGFALINVMACQVFRRIKFGLISPDGRSNISATGVSAVDFHGIMNTRSLPLHFGHTNPTTAEFGSDTTPPLEVRVHREIDKFEDAAEPSEDMSKPVTLA</sequence>
<evidence type="ECO:0000313" key="2">
    <source>
        <dbReference type="EMBL" id="KAF7335963.1"/>
    </source>
</evidence>
<proteinExistence type="predicted"/>
<dbReference type="OrthoDB" id="3038990at2759"/>
<organism evidence="2 3">
    <name type="scientific">Mycena sanguinolenta</name>
    <dbReference type="NCBI Taxonomy" id="230812"/>
    <lineage>
        <taxon>Eukaryota</taxon>
        <taxon>Fungi</taxon>
        <taxon>Dikarya</taxon>
        <taxon>Basidiomycota</taxon>
        <taxon>Agaricomycotina</taxon>
        <taxon>Agaricomycetes</taxon>
        <taxon>Agaricomycetidae</taxon>
        <taxon>Agaricales</taxon>
        <taxon>Marasmiineae</taxon>
        <taxon>Mycenaceae</taxon>
        <taxon>Mycena</taxon>
    </lineage>
</organism>
<keyword evidence="1" id="KW-0812">Transmembrane</keyword>
<name>A0A8H6X7P1_9AGAR</name>
<feature type="transmembrane region" description="Helical" evidence="1">
    <location>
        <begin position="64"/>
        <end position="87"/>
    </location>
</feature>
<keyword evidence="1" id="KW-1133">Transmembrane helix</keyword>
<protein>
    <submittedName>
        <fullName evidence="2">Uncharacterized protein</fullName>
    </submittedName>
</protein>
<feature type="transmembrane region" description="Helical" evidence="1">
    <location>
        <begin position="126"/>
        <end position="149"/>
    </location>
</feature>
<keyword evidence="3" id="KW-1185">Reference proteome</keyword>
<dbReference type="EMBL" id="JACAZH010000038">
    <property type="protein sequence ID" value="KAF7335963.1"/>
    <property type="molecule type" value="Genomic_DNA"/>
</dbReference>
<dbReference type="AlphaFoldDB" id="A0A8H6X7P1"/>
<feature type="transmembrane region" description="Helical" evidence="1">
    <location>
        <begin position="93"/>
        <end position="114"/>
    </location>
</feature>
<accession>A0A8H6X7P1</accession>
<comment type="caution">
    <text evidence="2">The sequence shown here is derived from an EMBL/GenBank/DDBJ whole genome shotgun (WGS) entry which is preliminary data.</text>
</comment>
<gene>
    <name evidence="2" type="ORF">MSAN_02309700</name>
</gene>